<evidence type="ECO:0000313" key="1">
    <source>
        <dbReference type="EMBL" id="MBG0568169.1"/>
    </source>
</evidence>
<dbReference type="RefSeq" id="WP_196419946.1">
    <property type="nucleotide sequence ID" value="NZ_JADQTO010000035.1"/>
</dbReference>
<name>A0A931G7E9_9ACTN</name>
<proteinExistence type="predicted"/>
<accession>A0A931G7E9</accession>
<organism evidence="1 2">
    <name type="scientific">Actinoplanes aureus</name>
    <dbReference type="NCBI Taxonomy" id="2792083"/>
    <lineage>
        <taxon>Bacteria</taxon>
        <taxon>Bacillati</taxon>
        <taxon>Actinomycetota</taxon>
        <taxon>Actinomycetes</taxon>
        <taxon>Micromonosporales</taxon>
        <taxon>Micromonosporaceae</taxon>
        <taxon>Actinoplanes</taxon>
    </lineage>
</organism>
<reference evidence="1" key="1">
    <citation type="submission" date="2020-11" db="EMBL/GenBank/DDBJ databases">
        <title>Isolation and identification of active actinomycetes.</title>
        <authorList>
            <person name="Sun X."/>
        </authorList>
    </citation>
    <scope>NUCLEOTIDE SEQUENCE</scope>
    <source>
        <strain evidence="1">NEAU-A11</strain>
    </source>
</reference>
<dbReference type="AlphaFoldDB" id="A0A931G7E9"/>
<gene>
    <name evidence="1" type="ORF">I4J89_42740</name>
</gene>
<sequence>MSDYYDLFLSVELQPGLPDEVMYEIRWHLGLVDAPPMRFQALPDADWFIGEPVPLFSGLSQSHSFDGVDVAVMLPATNRIYPDGQQRWLLTVRQCVHDDELGWVLDLTEWIASQSTTAGWIGFLRHDQEPAPDLMHYANGRLEFGQPGMTRPFGAKRN</sequence>
<dbReference type="Proteomes" id="UP000598146">
    <property type="component" value="Unassembled WGS sequence"/>
</dbReference>
<comment type="caution">
    <text evidence="1">The sequence shown here is derived from an EMBL/GenBank/DDBJ whole genome shotgun (WGS) entry which is preliminary data.</text>
</comment>
<protein>
    <submittedName>
        <fullName evidence="1">Uncharacterized protein</fullName>
    </submittedName>
</protein>
<evidence type="ECO:0000313" key="2">
    <source>
        <dbReference type="Proteomes" id="UP000598146"/>
    </source>
</evidence>
<keyword evidence="2" id="KW-1185">Reference proteome</keyword>
<dbReference type="EMBL" id="JADQTO010000035">
    <property type="protein sequence ID" value="MBG0568169.1"/>
    <property type="molecule type" value="Genomic_DNA"/>
</dbReference>